<keyword evidence="2" id="KW-1185">Reference proteome</keyword>
<sequence>MANPSHFPAIGELFAGDVPNRHRVNDGVANLDYGEAIVRHHRSGVVTIPGINQQLTNIQQTLVKMNNQLDRIGTHLATKNARAALAAAKDFNSKITARTRDVVDYLRIPKLVAGHPIVEPPHIPNINMQPAYLIGDLPPENLVPRNDAAFTALKSQRQNLTKLRTRVRRIQWFYNDPLLEPALNDNPSRDDCRVFLDTLLKYIKS</sequence>
<proteinExistence type="predicted"/>
<evidence type="ECO:0000313" key="2">
    <source>
        <dbReference type="Proteomes" id="UP001632038"/>
    </source>
</evidence>
<comment type="caution">
    <text evidence="1">The sequence shown here is derived from an EMBL/GenBank/DDBJ whole genome shotgun (WGS) entry which is preliminary data.</text>
</comment>
<organism evidence="1 2">
    <name type="scientific">Castilleja foliolosa</name>
    <dbReference type="NCBI Taxonomy" id="1961234"/>
    <lineage>
        <taxon>Eukaryota</taxon>
        <taxon>Viridiplantae</taxon>
        <taxon>Streptophyta</taxon>
        <taxon>Embryophyta</taxon>
        <taxon>Tracheophyta</taxon>
        <taxon>Spermatophyta</taxon>
        <taxon>Magnoliopsida</taxon>
        <taxon>eudicotyledons</taxon>
        <taxon>Gunneridae</taxon>
        <taxon>Pentapetalae</taxon>
        <taxon>asterids</taxon>
        <taxon>lamiids</taxon>
        <taxon>Lamiales</taxon>
        <taxon>Orobanchaceae</taxon>
        <taxon>Pedicularideae</taxon>
        <taxon>Castillejinae</taxon>
        <taxon>Castilleja</taxon>
    </lineage>
</organism>
<dbReference type="AlphaFoldDB" id="A0ABD3C4J8"/>
<accession>A0ABD3C4J8</accession>
<name>A0ABD3C4J8_9LAMI</name>
<evidence type="ECO:0000313" key="1">
    <source>
        <dbReference type="EMBL" id="KAL3624364.1"/>
    </source>
</evidence>
<protein>
    <submittedName>
        <fullName evidence="1">Uncharacterized protein</fullName>
    </submittedName>
</protein>
<dbReference type="EMBL" id="JAVIJP010000054">
    <property type="protein sequence ID" value="KAL3624364.1"/>
    <property type="molecule type" value="Genomic_DNA"/>
</dbReference>
<dbReference type="Proteomes" id="UP001632038">
    <property type="component" value="Unassembled WGS sequence"/>
</dbReference>
<gene>
    <name evidence="1" type="ORF">CASFOL_033180</name>
</gene>
<reference evidence="2" key="1">
    <citation type="journal article" date="2024" name="IScience">
        <title>Strigolactones Initiate the Formation of Haustorium-like Structures in Castilleja.</title>
        <authorList>
            <person name="Buerger M."/>
            <person name="Peterson D."/>
            <person name="Chory J."/>
        </authorList>
    </citation>
    <scope>NUCLEOTIDE SEQUENCE [LARGE SCALE GENOMIC DNA]</scope>
</reference>